<comment type="caution">
    <text evidence="2">The sequence shown here is derived from an EMBL/GenBank/DDBJ whole genome shotgun (WGS) entry which is preliminary data.</text>
</comment>
<dbReference type="Proteomes" id="UP000254711">
    <property type="component" value="Unassembled WGS sequence"/>
</dbReference>
<keyword evidence="1" id="KW-0472">Membrane</keyword>
<gene>
    <name evidence="2" type="ORF">DVT68_20175</name>
</gene>
<accession>A0A370K280</accession>
<dbReference type="EMBL" id="QQSY01000014">
    <property type="protein sequence ID" value="RDI96775.1"/>
    <property type="molecule type" value="Genomic_DNA"/>
</dbReference>
<sequence>MGNKVATVLFWLLAAVLTIFGLRLVLGEMVNGFNGWQVTSAAFAVVVLVLGWRQCLRALRRKDVDSE</sequence>
<keyword evidence="1" id="KW-1133">Transmembrane helix</keyword>
<organism evidence="2 3">
    <name type="scientific">Dyella solisilvae</name>
    <dbReference type="NCBI Taxonomy" id="1920168"/>
    <lineage>
        <taxon>Bacteria</taxon>
        <taxon>Pseudomonadati</taxon>
        <taxon>Pseudomonadota</taxon>
        <taxon>Gammaproteobacteria</taxon>
        <taxon>Lysobacterales</taxon>
        <taxon>Rhodanobacteraceae</taxon>
        <taxon>Dyella</taxon>
    </lineage>
</organism>
<name>A0A370K280_9GAMM</name>
<keyword evidence="3" id="KW-1185">Reference proteome</keyword>
<dbReference type="RefSeq" id="WP_114827011.1">
    <property type="nucleotide sequence ID" value="NZ_QQSY01000014.1"/>
</dbReference>
<evidence type="ECO:0000313" key="2">
    <source>
        <dbReference type="EMBL" id="RDI96775.1"/>
    </source>
</evidence>
<evidence type="ECO:0000313" key="3">
    <source>
        <dbReference type="Proteomes" id="UP000254711"/>
    </source>
</evidence>
<feature type="transmembrane region" description="Helical" evidence="1">
    <location>
        <begin position="32"/>
        <end position="52"/>
    </location>
</feature>
<feature type="transmembrane region" description="Helical" evidence="1">
    <location>
        <begin position="7"/>
        <end position="26"/>
    </location>
</feature>
<dbReference type="AlphaFoldDB" id="A0A370K280"/>
<protein>
    <submittedName>
        <fullName evidence="2">Uncharacterized protein</fullName>
    </submittedName>
</protein>
<evidence type="ECO:0000256" key="1">
    <source>
        <dbReference type="SAM" id="Phobius"/>
    </source>
</evidence>
<keyword evidence="1" id="KW-0812">Transmembrane</keyword>
<reference evidence="2 3" key="1">
    <citation type="submission" date="2018-07" db="EMBL/GenBank/DDBJ databases">
        <title>Dyella solisilvae sp. nov., isolated from the pine and broad-leaved mixed forest soil.</title>
        <authorList>
            <person name="Gao Z."/>
            <person name="Qiu L."/>
        </authorList>
    </citation>
    <scope>NUCLEOTIDE SEQUENCE [LARGE SCALE GENOMIC DNA]</scope>
    <source>
        <strain evidence="2 3">DHG54</strain>
    </source>
</reference>
<proteinExistence type="predicted"/>